<evidence type="ECO:0000313" key="3">
    <source>
        <dbReference type="Proteomes" id="UP000740926"/>
    </source>
</evidence>
<dbReference type="Proteomes" id="UP000740926">
    <property type="component" value="Unassembled WGS sequence"/>
</dbReference>
<dbReference type="EMBL" id="JAANIU010013094">
    <property type="protein sequence ID" value="KAG1530158.1"/>
    <property type="molecule type" value="Genomic_DNA"/>
</dbReference>
<reference evidence="2 3" key="1">
    <citation type="journal article" date="2020" name="Microb. Genom.">
        <title>Genetic diversity of clinical and environmental Mucorales isolates obtained from an investigation of mucormycosis cases among solid organ transplant recipients.</title>
        <authorList>
            <person name="Nguyen M.H."/>
            <person name="Kaul D."/>
            <person name="Muto C."/>
            <person name="Cheng S.J."/>
            <person name="Richter R.A."/>
            <person name="Bruno V.M."/>
            <person name="Liu G."/>
            <person name="Beyhan S."/>
            <person name="Sundermann A.J."/>
            <person name="Mounaud S."/>
            <person name="Pasculle A.W."/>
            <person name="Nierman W.C."/>
            <person name="Driscoll E."/>
            <person name="Cumbie R."/>
            <person name="Clancy C.J."/>
            <person name="Dupont C.L."/>
        </authorList>
    </citation>
    <scope>NUCLEOTIDE SEQUENCE [LARGE SCALE GENOMIC DNA]</scope>
    <source>
        <strain evidence="2 3">GL24</strain>
    </source>
</reference>
<organism evidence="2 3">
    <name type="scientific">Rhizopus delemar</name>
    <dbReference type="NCBI Taxonomy" id="936053"/>
    <lineage>
        <taxon>Eukaryota</taxon>
        <taxon>Fungi</taxon>
        <taxon>Fungi incertae sedis</taxon>
        <taxon>Mucoromycota</taxon>
        <taxon>Mucoromycotina</taxon>
        <taxon>Mucoromycetes</taxon>
        <taxon>Mucorales</taxon>
        <taxon>Mucorineae</taxon>
        <taxon>Rhizopodaceae</taxon>
        <taxon>Rhizopus</taxon>
    </lineage>
</organism>
<protein>
    <submittedName>
        <fullName evidence="2">Uncharacterized protein</fullName>
    </submittedName>
</protein>
<dbReference type="AlphaFoldDB" id="A0A9P6XQ82"/>
<accession>A0A9P6XQ82</accession>
<comment type="caution">
    <text evidence="2">The sequence shown here is derived from an EMBL/GenBank/DDBJ whole genome shotgun (WGS) entry which is preliminary data.</text>
</comment>
<name>A0A9P6XQ82_9FUNG</name>
<feature type="region of interest" description="Disordered" evidence="1">
    <location>
        <begin position="21"/>
        <end position="99"/>
    </location>
</feature>
<sequence>MGKAIRCHRAHRSPWHRLLLQPLPSKQAEPEPAIEKPEPVAAPDVTASATIASQPKPSPKRAIAPLPRKATAPAAEPRNDWQQKANADLDAWAKKSGID</sequence>
<keyword evidence="3" id="KW-1185">Reference proteome</keyword>
<evidence type="ECO:0000313" key="2">
    <source>
        <dbReference type="EMBL" id="KAG1530158.1"/>
    </source>
</evidence>
<gene>
    <name evidence="2" type="ORF">G6F50_017505</name>
</gene>
<evidence type="ECO:0000256" key="1">
    <source>
        <dbReference type="SAM" id="MobiDB-lite"/>
    </source>
</evidence>
<proteinExistence type="predicted"/>